<sequence>MAFFKKGKEKRKFTQQNPLFKRRKFCRFTAANVDEIDYKDLDTLRDFIQENGKIIPARLTGTKAHYQRQLDTAIKRSRFLALLPYTDNHN</sequence>
<dbReference type="Gene3D" id="4.10.640.10">
    <property type="entry name" value="Ribosomal protein S18"/>
    <property type="match status" value="1"/>
</dbReference>
<reference evidence="7 8" key="1">
    <citation type="submission" date="2016-11" db="EMBL/GenBank/DDBJ databases">
        <authorList>
            <person name="Jaros S."/>
            <person name="Januszkiewicz K."/>
            <person name="Wedrychowicz H."/>
        </authorList>
    </citation>
    <scope>NUCLEOTIDE SEQUENCE [LARGE SCALE GENOMIC DNA]</scope>
    <source>
        <strain evidence="7 8">CGMCC 1.10190</strain>
    </source>
</reference>
<keyword evidence="8" id="KW-1185">Reference proteome</keyword>
<keyword evidence="5" id="KW-0699">rRNA-binding</keyword>
<dbReference type="SUPFAM" id="SSF46911">
    <property type="entry name" value="Ribosomal protein S18"/>
    <property type="match status" value="1"/>
</dbReference>
<proteinExistence type="inferred from homology"/>
<dbReference type="InterPro" id="IPR036870">
    <property type="entry name" value="Ribosomal_bS18_sf"/>
</dbReference>
<evidence type="ECO:0000256" key="2">
    <source>
        <dbReference type="ARBA" id="ARBA00022980"/>
    </source>
</evidence>
<evidence type="ECO:0000256" key="1">
    <source>
        <dbReference type="ARBA" id="ARBA00005589"/>
    </source>
</evidence>
<dbReference type="STRING" id="658167.SAMN04488135_11755"/>
<dbReference type="NCBIfam" id="TIGR00165">
    <property type="entry name" value="S18"/>
    <property type="match status" value="1"/>
</dbReference>
<dbReference type="Pfam" id="PF01084">
    <property type="entry name" value="Ribosomal_S18"/>
    <property type="match status" value="1"/>
</dbReference>
<comment type="subunit">
    <text evidence="5">Part of the 30S ribosomal subunit. Forms a tight heterodimer with protein bS6.</text>
</comment>
<organism evidence="7 8">
    <name type="scientific">Pollutimonas bauzanensis</name>
    <dbReference type="NCBI Taxonomy" id="658167"/>
    <lineage>
        <taxon>Bacteria</taxon>
        <taxon>Pseudomonadati</taxon>
        <taxon>Pseudomonadota</taxon>
        <taxon>Betaproteobacteria</taxon>
        <taxon>Burkholderiales</taxon>
        <taxon>Alcaligenaceae</taxon>
        <taxon>Pollutimonas</taxon>
    </lineage>
</organism>
<evidence type="ECO:0000256" key="4">
    <source>
        <dbReference type="ARBA" id="ARBA00035141"/>
    </source>
</evidence>
<dbReference type="PRINTS" id="PR00974">
    <property type="entry name" value="RIBOSOMALS18"/>
</dbReference>
<dbReference type="GO" id="GO:0070181">
    <property type="term" value="F:small ribosomal subunit rRNA binding"/>
    <property type="evidence" value="ECO:0007669"/>
    <property type="project" value="TreeGrafter"/>
</dbReference>
<evidence type="ECO:0000313" key="8">
    <source>
        <dbReference type="Proteomes" id="UP000184226"/>
    </source>
</evidence>
<keyword evidence="3 5" id="KW-0687">Ribonucleoprotein</keyword>
<dbReference type="GO" id="GO:0003735">
    <property type="term" value="F:structural constituent of ribosome"/>
    <property type="evidence" value="ECO:0007669"/>
    <property type="project" value="InterPro"/>
</dbReference>
<evidence type="ECO:0000256" key="5">
    <source>
        <dbReference type="HAMAP-Rule" id="MF_00270"/>
    </source>
</evidence>
<dbReference type="PANTHER" id="PTHR13479">
    <property type="entry name" value="30S RIBOSOMAL PROTEIN S18"/>
    <property type="match status" value="1"/>
</dbReference>
<dbReference type="GO" id="GO:0006412">
    <property type="term" value="P:translation"/>
    <property type="evidence" value="ECO:0007669"/>
    <property type="project" value="UniProtKB-UniRule"/>
</dbReference>
<protein>
    <recommendedName>
        <fullName evidence="4 5">Small ribosomal subunit protein bS18</fullName>
    </recommendedName>
</protein>
<keyword evidence="5" id="KW-0694">RNA-binding</keyword>
<dbReference type="Proteomes" id="UP000184226">
    <property type="component" value="Unassembled WGS sequence"/>
</dbReference>
<comment type="function">
    <text evidence="5">Binds as a heterodimer with protein bS6 to the central domain of the 16S rRNA, where it helps stabilize the platform of the 30S subunit.</text>
</comment>
<evidence type="ECO:0000256" key="3">
    <source>
        <dbReference type="ARBA" id="ARBA00023274"/>
    </source>
</evidence>
<dbReference type="HAMAP" id="MF_00270">
    <property type="entry name" value="Ribosomal_bS18"/>
    <property type="match status" value="1"/>
</dbReference>
<dbReference type="InterPro" id="IPR018275">
    <property type="entry name" value="Ribosomal_bS18_CS"/>
</dbReference>
<dbReference type="EMBL" id="FQXE01000017">
    <property type="protein sequence ID" value="SHI26431.1"/>
    <property type="molecule type" value="Genomic_DNA"/>
</dbReference>
<gene>
    <name evidence="5" type="primary">rpsR</name>
    <name evidence="7" type="ORF">SAMN04488135_11755</name>
</gene>
<keyword evidence="2 5" id="KW-0689">Ribosomal protein</keyword>
<dbReference type="PROSITE" id="PS00057">
    <property type="entry name" value="RIBOSOMAL_S18"/>
    <property type="match status" value="1"/>
</dbReference>
<name>A0A1M5ZQF7_9BURK</name>
<dbReference type="PANTHER" id="PTHR13479:SF40">
    <property type="entry name" value="SMALL RIBOSOMAL SUBUNIT PROTEIN BS18M"/>
    <property type="match status" value="1"/>
</dbReference>
<dbReference type="RefSeq" id="WP_073108404.1">
    <property type="nucleotide sequence ID" value="NZ_FQXE01000017.1"/>
</dbReference>
<evidence type="ECO:0000256" key="6">
    <source>
        <dbReference type="RuleBase" id="RU003910"/>
    </source>
</evidence>
<comment type="similarity">
    <text evidence="1 5 6">Belongs to the bacterial ribosomal protein bS18 family.</text>
</comment>
<evidence type="ECO:0000313" key="7">
    <source>
        <dbReference type="EMBL" id="SHI26431.1"/>
    </source>
</evidence>
<accession>A0A1M5ZQF7</accession>
<dbReference type="InterPro" id="IPR001648">
    <property type="entry name" value="Ribosomal_bS18"/>
</dbReference>
<dbReference type="AlphaFoldDB" id="A0A1M5ZQF7"/>
<dbReference type="GO" id="GO:0022627">
    <property type="term" value="C:cytosolic small ribosomal subunit"/>
    <property type="evidence" value="ECO:0007669"/>
    <property type="project" value="TreeGrafter"/>
</dbReference>
<dbReference type="OrthoDB" id="9812008at2"/>